<dbReference type="Proteomes" id="UP000249949">
    <property type="component" value="Chromosome"/>
</dbReference>
<evidence type="ECO:0000313" key="3">
    <source>
        <dbReference type="Proteomes" id="UP000249949"/>
    </source>
</evidence>
<evidence type="ECO:0000313" key="2">
    <source>
        <dbReference type="EMBL" id="ARS64403.1"/>
    </source>
</evidence>
<accession>A0A2Z2HK54</accession>
<dbReference type="EMBL" id="CP021324">
    <property type="protein sequence ID" value="ARS64403.1"/>
    <property type="molecule type" value="Genomic_DNA"/>
</dbReference>
<sequence>MDFFKNKVKKFQEKKLDEILFKIQFHESTRKKLEEEMKKTRISDEKSQKKIKYHFQMEEIWRGNEKKLRSQMKEKE</sequence>
<name>A0A2Z2HK54_9ARCH</name>
<evidence type="ECO:0000256" key="1">
    <source>
        <dbReference type="SAM" id="Coils"/>
    </source>
</evidence>
<keyword evidence="1" id="KW-0175">Coiled coil</keyword>
<feature type="coiled-coil region" evidence="1">
    <location>
        <begin position="16"/>
        <end position="43"/>
    </location>
</feature>
<protein>
    <submittedName>
        <fullName evidence="2">Uncharacterized protein</fullName>
    </submittedName>
</protein>
<dbReference type="AlphaFoldDB" id="A0A2Z2HK54"/>
<gene>
    <name evidence="2" type="ORF">NMSP_0783</name>
</gene>
<dbReference type="KEGG" id="nct:NMSP_0783"/>
<proteinExistence type="predicted"/>
<reference evidence="2 3" key="1">
    <citation type="journal article" date="2017" name="Environ. Microbiol.">
        <title>Genome and epigenome of a novel marine Thaumarchaeota strain suggest viral infection, phosphorothioation DNA modification and multiple restriction systems.</title>
        <authorList>
            <person name="Ahlgren N.A."/>
            <person name="Chen Y."/>
            <person name="Needham D.M."/>
            <person name="Parada A.E."/>
            <person name="Sachdeva R."/>
            <person name="Trinh V."/>
            <person name="Chen T."/>
            <person name="Fuhrman J.A."/>
        </authorList>
    </citation>
    <scope>NUCLEOTIDE SEQUENCE [LARGE SCALE GENOMIC DNA]</scope>
    <source>
        <strain evidence="2 3">SPOT01</strain>
    </source>
</reference>
<keyword evidence="3" id="KW-1185">Reference proteome</keyword>
<organism evidence="2 3">
    <name type="scientific">Candidatus Nitrosomarinus catalinensis</name>
    <dbReference type="NCBI Taxonomy" id="1898749"/>
    <lineage>
        <taxon>Archaea</taxon>
        <taxon>Nitrososphaerota</taxon>
        <taxon>Nitrososphaeria</taxon>
        <taxon>Nitrosopumilales</taxon>
        <taxon>Nitrosopumilaceae</taxon>
        <taxon>Candidatus Nitrosomarinus</taxon>
    </lineage>
</organism>